<comment type="caution">
    <text evidence="1">The sequence shown here is derived from an EMBL/GenBank/DDBJ whole genome shotgun (WGS) entry which is preliminary data.</text>
</comment>
<proteinExistence type="predicted"/>
<name>A0ABX1LUF3_9CYAN</name>
<reference evidence="1 2" key="1">
    <citation type="submission" date="2020-03" db="EMBL/GenBank/DDBJ databases">
        <title>Draft Genome Sequence of 2-Methylisoborneol Producing Pseudanabaena yagii Strain GIHE-NHR1 Isolated from North Han River in South Korea.</title>
        <authorList>
            <person name="Jeong J."/>
        </authorList>
    </citation>
    <scope>NUCLEOTIDE SEQUENCE [LARGE SCALE GENOMIC DNA]</scope>
    <source>
        <strain evidence="1 2">GIHE-NHR1</strain>
    </source>
</reference>
<dbReference type="Proteomes" id="UP000738376">
    <property type="component" value="Unassembled WGS sequence"/>
</dbReference>
<accession>A0ABX1LUF3</accession>
<protein>
    <submittedName>
        <fullName evidence="1">DDE transposase family protein</fullName>
    </submittedName>
</protein>
<dbReference type="EMBL" id="JAAVJL010000002">
    <property type="protein sequence ID" value="NMF59795.1"/>
    <property type="molecule type" value="Genomic_DNA"/>
</dbReference>
<keyword evidence="2" id="KW-1185">Reference proteome</keyword>
<gene>
    <name evidence="1" type="ORF">HC246_17665</name>
</gene>
<evidence type="ECO:0000313" key="2">
    <source>
        <dbReference type="Proteomes" id="UP000738376"/>
    </source>
</evidence>
<organism evidence="1 2">
    <name type="scientific">Pseudanabaena yagii GIHE-NHR1</name>
    <dbReference type="NCBI Taxonomy" id="2722753"/>
    <lineage>
        <taxon>Bacteria</taxon>
        <taxon>Bacillati</taxon>
        <taxon>Cyanobacteriota</taxon>
        <taxon>Cyanophyceae</taxon>
        <taxon>Pseudanabaenales</taxon>
        <taxon>Pseudanabaenaceae</taxon>
        <taxon>Pseudanabaena</taxon>
        <taxon>Pseudanabaena yagii</taxon>
    </lineage>
</organism>
<sequence>MAAERWFIGKRADTGICEIVKGNSPEDLTDFVETWGAFSSQGEAIAKRVGLIRAGKCQPL</sequence>
<evidence type="ECO:0000313" key="1">
    <source>
        <dbReference type="EMBL" id="NMF59795.1"/>
    </source>
</evidence>